<organism evidence="1 2">
    <name type="scientific">Candidatus Muproteobacteria bacterium RBG_16_62_13</name>
    <dbReference type="NCBI Taxonomy" id="1817756"/>
    <lineage>
        <taxon>Bacteria</taxon>
        <taxon>Pseudomonadati</taxon>
        <taxon>Pseudomonadota</taxon>
        <taxon>Candidatus Muproteobacteria</taxon>
    </lineage>
</organism>
<dbReference type="AlphaFoldDB" id="A0A1F6SZ71"/>
<comment type="caution">
    <text evidence="1">The sequence shown here is derived from an EMBL/GenBank/DDBJ whole genome shotgun (WGS) entry which is preliminary data.</text>
</comment>
<name>A0A1F6SZ71_9PROT</name>
<evidence type="ECO:0000313" key="2">
    <source>
        <dbReference type="Proteomes" id="UP000178379"/>
    </source>
</evidence>
<dbReference type="InterPro" id="IPR026265">
    <property type="entry name" value="LptC"/>
</dbReference>
<dbReference type="Proteomes" id="UP000178379">
    <property type="component" value="Unassembled WGS sequence"/>
</dbReference>
<protein>
    <submittedName>
        <fullName evidence="1">LPS export ABC transporter periplasmic protein LptC</fullName>
    </submittedName>
</protein>
<evidence type="ECO:0000313" key="1">
    <source>
        <dbReference type="EMBL" id="OGI38173.1"/>
    </source>
</evidence>
<dbReference type="GO" id="GO:0005886">
    <property type="term" value="C:plasma membrane"/>
    <property type="evidence" value="ECO:0007669"/>
    <property type="project" value="InterPro"/>
</dbReference>
<dbReference type="EMBL" id="MFSQ01000129">
    <property type="protein sequence ID" value="OGI38173.1"/>
    <property type="molecule type" value="Genomic_DNA"/>
</dbReference>
<dbReference type="InterPro" id="IPR010664">
    <property type="entry name" value="LipoPS_assembly_LptC-rel"/>
</dbReference>
<proteinExistence type="predicted"/>
<dbReference type="NCBIfam" id="TIGR04409">
    <property type="entry name" value="LptC_YrbK"/>
    <property type="match status" value="1"/>
</dbReference>
<dbReference type="Pfam" id="PF06835">
    <property type="entry name" value="LptC"/>
    <property type="match status" value="1"/>
</dbReference>
<gene>
    <name evidence="1" type="ORF">A2140_03675</name>
</gene>
<dbReference type="GO" id="GO:0015221">
    <property type="term" value="F:lipopolysaccharide transmembrane transporter activity"/>
    <property type="evidence" value="ECO:0007669"/>
    <property type="project" value="InterPro"/>
</dbReference>
<reference evidence="1 2" key="1">
    <citation type="journal article" date="2016" name="Nat. Commun.">
        <title>Thousands of microbial genomes shed light on interconnected biogeochemical processes in an aquifer system.</title>
        <authorList>
            <person name="Anantharaman K."/>
            <person name="Brown C.T."/>
            <person name="Hug L.A."/>
            <person name="Sharon I."/>
            <person name="Castelle C.J."/>
            <person name="Probst A.J."/>
            <person name="Thomas B.C."/>
            <person name="Singh A."/>
            <person name="Wilkins M.J."/>
            <person name="Karaoz U."/>
            <person name="Brodie E.L."/>
            <person name="Williams K.H."/>
            <person name="Hubbard S.S."/>
            <person name="Banfield J.F."/>
        </authorList>
    </citation>
    <scope>NUCLEOTIDE SEQUENCE [LARGE SCALE GENOMIC DNA]</scope>
</reference>
<accession>A0A1F6SZ71</accession>
<dbReference type="Gene3D" id="2.60.450.10">
    <property type="entry name" value="Lipopolysaccharide (LPS) transport protein A like domain"/>
    <property type="match status" value="1"/>
</dbReference>
<sequence length="143" mass="16322">MPAWLDTRRAMVAAVLIAAAALSWWLARTTGPAPGERVVRHKPDYIMNGFRARSHDARGRLQHVLQADQLRHYPDDGSYELDRPYLIRYGEGAPTHVRARSAWMPSERNVIDMRGEVRLNRGRDPQQAGGEIQTEQLRLVLDK</sequence>
<dbReference type="STRING" id="1817756.A2140_03675"/>